<dbReference type="EC" id="2.3.1.-" evidence="1"/>
<dbReference type="PANTHER" id="PTHR31438">
    <property type="entry name" value="LYSINE N-ACYLTRANSFERASE C17G9.06C-RELATED"/>
    <property type="match status" value="1"/>
</dbReference>
<dbReference type="Gene3D" id="3.40.630.30">
    <property type="match status" value="1"/>
</dbReference>
<keyword evidence="2" id="KW-1185">Reference proteome</keyword>
<sequence length="177" mass="20113">MITWRRLEVTDFPLVAQWLAQPHVHRWWYHEFTMEAVERDFGAACRGEEPGEDWLVSVDGVAVGLMQRCRVADYPEDFEALSAAVETPKTVATLDYLIGDVGMTGKGVGSTMIRWAVEETWRDYPETDVILIPVVAGNLASWRALEKAGAVRVAEAEMEPENPIDETLHYVYRFDRP</sequence>
<dbReference type="Proteomes" id="UP001596157">
    <property type="component" value="Unassembled WGS sequence"/>
</dbReference>
<proteinExistence type="predicted"/>
<gene>
    <name evidence="1" type="ORF">ACFPM7_16880</name>
</gene>
<dbReference type="PANTHER" id="PTHR31438:SF1">
    <property type="entry name" value="LYSINE N-ACYLTRANSFERASE C17G9.06C-RELATED"/>
    <property type="match status" value="1"/>
</dbReference>
<dbReference type="SUPFAM" id="SSF55729">
    <property type="entry name" value="Acyl-CoA N-acyltransferases (Nat)"/>
    <property type="match status" value="1"/>
</dbReference>
<name>A0ABW0EQU7_9PSEU</name>
<protein>
    <submittedName>
        <fullName evidence="1">GNAT family N-acetyltransferase</fullName>
        <ecNumber evidence="1">2.3.1.-</ecNumber>
    </submittedName>
</protein>
<keyword evidence="1" id="KW-0808">Transferase</keyword>
<evidence type="ECO:0000313" key="2">
    <source>
        <dbReference type="Proteomes" id="UP001596157"/>
    </source>
</evidence>
<reference evidence="2" key="1">
    <citation type="journal article" date="2019" name="Int. J. Syst. Evol. Microbiol.">
        <title>The Global Catalogue of Microorganisms (GCM) 10K type strain sequencing project: providing services to taxonomists for standard genome sequencing and annotation.</title>
        <authorList>
            <consortium name="The Broad Institute Genomics Platform"/>
            <consortium name="The Broad Institute Genome Sequencing Center for Infectious Disease"/>
            <person name="Wu L."/>
            <person name="Ma J."/>
        </authorList>
    </citation>
    <scope>NUCLEOTIDE SEQUENCE [LARGE SCALE GENOMIC DNA]</scope>
    <source>
        <strain evidence="2">CCUG 59778</strain>
    </source>
</reference>
<evidence type="ECO:0000313" key="1">
    <source>
        <dbReference type="EMBL" id="MFC5288733.1"/>
    </source>
</evidence>
<accession>A0ABW0EQU7</accession>
<dbReference type="GO" id="GO:0016746">
    <property type="term" value="F:acyltransferase activity"/>
    <property type="evidence" value="ECO:0007669"/>
    <property type="project" value="UniProtKB-KW"/>
</dbReference>
<dbReference type="InterPro" id="IPR016181">
    <property type="entry name" value="Acyl_CoA_acyltransferase"/>
</dbReference>
<dbReference type="EMBL" id="JBHSKF010000007">
    <property type="protein sequence ID" value="MFC5288733.1"/>
    <property type="molecule type" value="Genomic_DNA"/>
</dbReference>
<dbReference type="RefSeq" id="WP_378248577.1">
    <property type="nucleotide sequence ID" value="NZ_JBHSKF010000007.1"/>
</dbReference>
<organism evidence="1 2">
    <name type="scientific">Actinokineospora guangxiensis</name>
    <dbReference type="NCBI Taxonomy" id="1490288"/>
    <lineage>
        <taxon>Bacteria</taxon>
        <taxon>Bacillati</taxon>
        <taxon>Actinomycetota</taxon>
        <taxon>Actinomycetes</taxon>
        <taxon>Pseudonocardiales</taxon>
        <taxon>Pseudonocardiaceae</taxon>
        <taxon>Actinokineospora</taxon>
    </lineage>
</organism>
<keyword evidence="1" id="KW-0012">Acyltransferase</keyword>
<dbReference type="Pfam" id="PF13523">
    <property type="entry name" value="Acetyltransf_8"/>
    <property type="match status" value="1"/>
</dbReference>
<comment type="caution">
    <text evidence="1">The sequence shown here is derived from an EMBL/GenBank/DDBJ whole genome shotgun (WGS) entry which is preliminary data.</text>
</comment>